<dbReference type="EMBL" id="MLYV02000557">
    <property type="protein sequence ID" value="PSR83547.1"/>
    <property type="molecule type" value="Genomic_DNA"/>
</dbReference>
<keyword evidence="2" id="KW-1185">Reference proteome</keyword>
<reference evidence="1 2" key="1">
    <citation type="submission" date="2018-02" db="EMBL/GenBank/DDBJ databases">
        <title>Genome sequence of the basidiomycete white-rot fungus Phlebia centrifuga.</title>
        <authorList>
            <person name="Granchi Z."/>
            <person name="Peng M."/>
            <person name="de Vries R.P."/>
            <person name="Hilden K."/>
            <person name="Makela M.R."/>
            <person name="Grigoriev I."/>
            <person name="Riley R."/>
        </authorList>
    </citation>
    <scope>NUCLEOTIDE SEQUENCE [LARGE SCALE GENOMIC DNA]</scope>
    <source>
        <strain evidence="1 2">FBCC195</strain>
    </source>
</reference>
<accession>A0A2R6P1M6</accession>
<organism evidence="1 2">
    <name type="scientific">Hermanssonia centrifuga</name>
    <dbReference type="NCBI Taxonomy" id="98765"/>
    <lineage>
        <taxon>Eukaryota</taxon>
        <taxon>Fungi</taxon>
        <taxon>Dikarya</taxon>
        <taxon>Basidiomycota</taxon>
        <taxon>Agaricomycotina</taxon>
        <taxon>Agaricomycetes</taxon>
        <taxon>Polyporales</taxon>
        <taxon>Meruliaceae</taxon>
        <taxon>Hermanssonia</taxon>
    </lineage>
</organism>
<name>A0A2R6P1M6_9APHY</name>
<dbReference type="AlphaFoldDB" id="A0A2R6P1M6"/>
<proteinExistence type="predicted"/>
<sequence>MAFWYQKSVDMVLHEAFELDKCSLDALAAAALVASVQVDSNCADCNIPAEGNMMVKAGDLTVNTLSTLVGGGIVAVPEPPAL</sequence>
<evidence type="ECO:0000313" key="1">
    <source>
        <dbReference type="EMBL" id="PSR83547.1"/>
    </source>
</evidence>
<evidence type="ECO:0000313" key="2">
    <source>
        <dbReference type="Proteomes" id="UP000186601"/>
    </source>
</evidence>
<dbReference type="Proteomes" id="UP000186601">
    <property type="component" value="Unassembled WGS sequence"/>
</dbReference>
<gene>
    <name evidence="1" type="ORF">PHLCEN_2v5701</name>
</gene>
<comment type="caution">
    <text evidence="1">The sequence shown here is derived from an EMBL/GenBank/DDBJ whole genome shotgun (WGS) entry which is preliminary data.</text>
</comment>
<protein>
    <submittedName>
        <fullName evidence="1">Uncharacterized protein</fullName>
    </submittedName>
</protein>